<evidence type="ECO:0000256" key="3">
    <source>
        <dbReference type="ARBA" id="ARBA00022723"/>
    </source>
</evidence>
<protein>
    <recommendedName>
        <fullName evidence="9 10">D-alanyl-D-alanine dipeptidase</fullName>
        <shortName evidence="9 10">D-Ala-D-Ala dipeptidase</shortName>
        <ecNumber evidence="9 10">3.4.13.22</ecNumber>
    </recommendedName>
</protein>
<feature type="binding site" evidence="9">
    <location>
        <position position="136"/>
    </location>
    <ligand>
        <name>Zn(2+)</name>
        <dbReference type="ChEBI" id="CHEBI:29105"/>
        <note>catalytic</note>
    </ligand>
</feature>
<keyword evidence="8 10" id="KW-0961">Cell wall biogenesis/degradation</keyword>
<dbReference type="GO" id="GO:0160237">
    <property type="term" value="F:D-Ala-D-Ala dipeptidase activity"/>
    <property type="evidence" value="ECO:0007669"/>
    <property type="project" value="UniProtKB-EC"/>
</dbReference>
<gene>
    <name evidence="9" type="primary">ddpX</name>
    <name evidence="12" type="ORF">EHO51_08260</name>
</gene>
<dbReference type="SUPFAM" id="SSF55166">
    <property type="entry name" value="Hedgehog/DD-peptidase"/>
    <property type="match status" value="1"/>
</dbReference>
<evidence type="ECO:0000256" key="1">
    <source>
        <dbReference type="ARBA" id="ARBA00001362"/>
    </source>
</evidence>
<feature type="signal peptide" evidence="11">
    <location>
        <begin position="1"/>
        <end position="19"/>
    </location>
</feature>
<comment type="cofactor">
    <cofactor evidence="9">
        <name>Zn(2+)</name>
        <dbReference type="ChEBI" id="CHEBI:29105"/>
    </cofactor>
    <text evidence="9">Binds 1 zinc ion per subunit.</text>
</comment>
<dbReference type="GO" id="GO:0008270">
    <property type="term" value="F:zinc ion binding"/>
    <property type="evidence" value="ECO:0007669"/>
    <property type="project" value="UniProtKB-UniRule"/>
</dbReference>
<proteinExistence type="inferred from homology"/>
<keyword evidence="11" id="KW-0732">Signal</keyword>
<feature type="binding site" evidence="9">
    <location>
        <position position="197"/>
    </location>
    <ligand>
        <name>Zn(2+)</name>
        <dbReference type="ChEBI" id="CHEBI:29105"/>
        <note>catalytic</note>
    </ligand>
</feature>
<comment type="similarity">
    <text evidence="9 10">Belongs to the peptidase M15D family.</text>
</comment>
<evidence type="ECO:0000256" key="11">
    <source>
        <dbReference type="SAM" id="SignalP"/>
    </source>
</evidence>
<reference evidence="12 13" key="1">
    <citation type="submission" date="2018-11" db="EMBL/GenBank/DDBJ databases">
        <title>Genome squencing of methanotrophic bacteria isolated from alkaline groundwater in Korea.</title>
        <authorList>
            <person name="Nguyen L.N."/>
        </authorList>
    </citation>
    <scope>NUCLEOTIDE SEQUENCE [LARGE SCALE GENOMIC DNA]</scope>
    <source>
        <strain evidence="12 13">GW6</strain>
    </source>
</reference>
<accession>A0A3G8M450</accession>
<dbReference type="Pfam" id="PF01427">
    <property type="entry name" value="Peptidase_M15"/>
    <property type="match status" value="1"/>
</dbReference>
<dbReference type="PANTHER" id="PTHR43126">
    <property type="entry name" value="D-ALANYL-D-ALANINE DIPEPTIDASE"/>
    <property type="match status" value="1"/>
</dbReference>
<dbReference type="Gene3D" id="3.30.1380.10">
    <property type="match status" value="1"/>
</dbReference>
<comment type="catalytic activity">
    <reaction evidence="1 9 10">
        <text>D-alanyl-D-alanine + H2O = 2 D-alanine</text>
        <dbReference type="Rhea" id="RHEA:20661"/>
        <dbReference type="ChEBI" id="CHEBI:15377"/>
        <dbReference type="ChEBI" id="CHEBI:57416"/>
        <dbReference type="ChEBI" id="CHEBI:57822"/>
        <dbReference type="EC" id="3.4.13.22"/>
    </reaction>
</comment>
<dbReference type="InterPro" id="IPR000755">
    <property type="entry name" value="A_A_dipeptidase"/>
</dbReference>
<feature type="chain" id="PRO_5018073654" description="D-alanyl-D-alanine dipeptidase" evidence="11">
    <location>
        <begin position="20"/>
        <end position="214"/>
    </location>
</feature>
<dbReference type="InterPro" id="IPR009045">
    <property type="entry name" value="Zn_M74/Hedgehog-like"/>
</dbReference>
<evidence type="ECO:0000313" key="13">
    <source>
        <dbReference type="Proteomes" id="UP000273982"/>
    </source>
</evidence>
<keyword evidence="6 9" id="KW-0224">Dipeptidase</keyword>
<feature type="binding site" evidence="9">
    <location>
        <position position="143"/>
    </location>
    <ligand>
        <name>Zn(2+)</name>
        <dbReference type="ChEBI" id="CHEBI:29105"/>
        <note>catalytic</note>
    </ligand>
</feature>
<evidence type="ECO:0000256" key="8">
    <source>
        <dbReference type="ARBA" id="ARBA00023316"/>
    </source>
</evidence>
<sequence>MRRVMFFLIGALSAPYAHAGEPPAGFARLADVAPTIVQEMRYAGADNFTGAPVPGYDAPQCWLRTEAAKALAAAQKDARARGISLVVYDCYRPLRAVAAFVDWSRSADQRTKTEHYPRLAKSALFPEGYIAEHSTHSTGMAVDIGVKGWNFGTPFDFFDTRSWTKAKTSKTARAHRDALVALMRRHGFENFPREWWHFTYKGADGAPSYDVEIK</sequence>
<keyword evidence="5 9" id="KW-0862">Zinc</keyword>
<dbReference type="GO" id="GO:0071555">
    <property type="term" value="P:cell wall organization"/>
    <property type="evidence" value="ECO:0007669"/>
    <property type="project" value="UniProtKB-KW"/>
</dbReference>
<comment type="function">
    <text evidence="9 10">Catalyzes hydrolysis of the D-alanyl-D-alanine dipeptide.</text>
</comment>
<evidence type="ECO:0000313" key="12">
    <source>
        <dbReference type="EMBL" id="AZG76716.1"/>
    </source>
</evidence>
<dbReference type="GO" id="GO:0008237">
    <property type="term" value="F:metallopeptidase activity"/>
    <property type="evidence" value="ECO:0007669"/>
    <property type="project" value="UniProtKB-KW"/>
</dbReference>
<keyword evidence="7 9" id="KW-0482">Metalloprotease</keyword>
<dbReference type="AlphaFoldDB" id="A0A3G8M450"/>
<dbReference type="EC" id="3.4.13.22" evidence="9 10"/>
<evidence type="ECO:0000256" key="6">
    <source>
        <dbReference type="ARBA" id="ARBA00022997"/>
    </source>
</evidence>
<dbReference type="CDD" id="cd14817">
    <property type="entry name" value="D-Ala-D-Ala_dipeptidase_VanX"/>
    <property type="match status" value="1"/>
</dbReference>
<feature type="site" description="Transition state stabilizer" evidence="9">
    <location>
        <position position="92"/>
    </location>
</feature>
<dbReference type="EMBL" id="CP034086">
    <property type="protein sequence ID" value="AZG76716.1"/>
    <property type="molecule type" value="Genomic_DNA"/>
</dbReference>
<evidence type="ECO:0000256" key="9">
    <source>
        <dbReference type="HAMAP-Rule" id="MF_01924"/>
    </source>
</evidence>
<dbReference type="PIRSF" id="PIRSF026671">
    <property type="entry name" value="AA_dipeptidase"/>
    <property type="match status" value="1"/>
</dbReference>
<keyword evidence="4 9" id="KW-0378">Hydrolase</keyword>
<evidence type="ECO:0000256" key="2">
    <source>
        <dbReference type="ARBA" id="ARBA00022670"/>
    </source>
</evidence>
<dbReference type="RefSeq" id="WP_124738483.1">
    <property type="nucleotide sequence ID" value="NZ_CP034086.1"/>
</dbReference>
<evidence type="ECO:0000256" key="4">
    <source>
        <dbReference type="ARBA" id="ARBA00022801"/>
    </source>
</evidence>
<dbReference type="HAMAP" id="MF_01924">
    <property type="entry name" value="A_A_dipeptidase"/>
    <property type="match status" value="1"/>
</dbReference>
<evidence type="ECO:0000256" key="10">
    <source>
        <dbReference type="PIRNR" id="PIRNR026671"/>
    </source>
</evidence>
<evidence type="ECO:0000256" key="7">
    <source>
        <dbReference type="ARBA" id="ARBA00023049"/>
    </source>
</evidence>
<keyword evidence="2 9" id="KW-0645">Protease</keyword>
<name>A0A3G8M450_9HYPH</name>
<feature type="active site" description="Proton donor/acceptor" evidence="9">
    <location>
        <position position="194"/>
    </location>
</feature>
<dbReference type="Proteomes" id="UP000273982">
    <property type="component" value="Chromosome"/>
</dbReference>
<keyword evidence="3 9" id="KW-0479">Metal-binding</keyword>
<dbReference type="KEGG" id="mros:EHO51_08260"/>
<organism evidence="12 13">
    <name type="scientific">Methylocystis rosea</name>
    <dbReference type="NCBI Taxonomy" id="173366"/>
    <lineage>
        <taxon>Bacteria</taxon>
        <taxon>Pseudomonadati</taxon>
        <taxon>Pseudomonadota</taxon>
        <taxon>Alphaproteobacteria</taxon>
        <taxon>Hyphomicrobiales</taxon>
        <taxon>Methylocystaceae</taxon>
        <taxon>Methylocystis</taxon>
    </lineage>
</organism>
<dbReference type="PANTHER" id="PTHR43126:SF1">
    <property type="entry name" value="D-ALANYL-D-ALANINE DIPEPTIDASE"/>
    <property type="match status" value="1"/>
</dbReference>
<dbReference type="GO" id="GO:0006508">
    <property type="term" value="P:proteolysis"/>
    <property type="evidence" value="ECO:0007669"/>
    <property type="project" value="UniProtKB-KW"/>
</dbReference>
<evidence type="ECO:0000256" key="5">
    <source>
        <dbReference type="ARBA" id="ARBA00022833"/>
    </source>
</evidence>